<dbReference type="SMART" id="SM00422">
    <property type="entry name" value="HTH_MERR"/>
    <property type="match status" value="1"/>
</dbReference>
<dbReference type="InterPro" id="IPR047057">
    <property type="entry name" value="MerR_fam"/>
</dbReference>
<dbReference type="PANTHER" id="PTHR30204:SF15">
    <property type="entry name" value="BLL5018 PROTEIN"/>
    <property type="match status" value="1"/>
</dbReference>
<dbReference type="GO" id="GO:0003677">
    <property type="term" value="F:DNA binding"/>
    <property type="evidence" value="ECO:0007669"/>
    <property type="project" value="UniProtKB-KW"/>
</dbReference>
<dbReference type="RefSeq" id="WP_238252821.1">
    <property type="nucleotide sequence ID" value="NZ_BPQX01000062.1"/>
</dbReference>
<accession>A0ABU0HFW6</accession>
<dbReference type="Proteomes" id="UP001236369">
    <property type="component" value="Unassembled WGS sequence"/>
</dbReference>
<comment type="caution">
    <text evidence="4">The sequence shown here is derived from an EMBL/GenBank/DDBJ whole genome shotgun (WGS) entry which is preliminary data.</text>
</comment>
<dbReference type="PROSITE" id="PS50937">
    <property type="entry name" value="HTH_MERR_2"/>
    <property type="match status" value="1"/>
</dbReference>
<feature type="domain" description="HTH merR-type" evidence="3">
    <location>
        <begin position="26"/>
        <end position="94"/>
    </location>
</feature>
<name>A0ABU0HFW6_9HYPH</name>
<gene>
    <name evidence="4" type="ORF">QO016_000674</name>
</gene>
<dbReference type="InterPro" id="IPR000551">
    <property type="entry name" value="MerR-type_HTH_dom"/>
</dbReference>
<organism evidence="4 5">
    <name type="scientific">Methylobacterium persicinum</name>
    <dbReference type="NCBI Taxonomy" id="374426"/>
    <lineage>
        <taxon>Bacteria</taxon>
        <taxon>Pseudomonadati</taxon>
        <taxon>Pseudomonadota</taxon>
        <taxon>Alphaproteobacteria</taxon>
        <taxon>Hyphomicrobiales</taxon>
        <taxon>Methylobacteriaceae</taxon>
        <taxon>Methylobacterium</taxon>
    </lineage>
</organism>
<dbReference type="EMBL" id="JAUSVV010000001">
    <property type="protein sequence ID" value="MDQ0441197.1"/>
    <property type="molecule type" value="Genomic_DNA"/>
</dbReference>
<dbReference type="InterPro" id="IPR009061">
    <property type="entry name" value="DNA-bd_dom_put_sf"/>
</dbReference>
<dbReference type="CDD" id="cd04765">
    <property type="entry name" value="HTH_MlrA-like_sg2"/>
    <property type="match status" value="1"/>
</dbReference>
<keyword evidence="5" id="KW-1185">Reference proteome</keyword>
<evidence type="ECO:0000313" key="5">
    <source>
        <dbReference type="Proteomes" id="UP001236369"/>
    </source>
</evidence>
<reference evidence="4 5" key="1">
    <citation type="submission" date="2023-07" db="EMBL/GenBank/DDBJ databases">
        <title>Genomic Encyclopedia of Type Strains, Phase IV (KMG-IV): sequencing the most valuable type-strain genomes for metagenomic binning, comparative biology and taxonomic classification.</title>
        <authorList>
            <person name="Goeker M."/>
        </authorList>
    </citation>
    <scope>NUCLEOTIDE SEQUENCE [LARGE SCALE GENOMIC DNA]</scope>
    <source>
        <strain evidence="4 5">DSM 19562</strain>
    </source>
</reference>
<evidence type="ECO:0000256" key="1">
    <source>
        <dbReference type="ARBA" id="ARBA00023125"/>
    </source>
</evidence>
<protein>
    <submittedName>
        <fullName evidence="4">DNA-binding transcriptional MerR regulator</fullName>
    </submittedName>
</protein>
<feature type="region of interest" description="Disordered" evidence="2">
    <location>
        <begin position="110"/>
        <end position="136"/>
    </location>
</feature>
<sequence>MPPALASAAPDDTPEAREKSAGAFRTISEVAEALDVPQHVLRFWETRFGQIRPLKRAGGRRYYRPEDVDLVAGIRHLLHVRRYTIKGAQRIIKENGIRFVQAVGRGEAVAAPPPLQDLESGQDPGTDGLAPYDPASAALPSIDQAALEDALEELRACRAILDALRQPPE</sequence>
<evidence type="ECO:0000259" key="3">
    <source>
        <dbReference type="PROSITE" id="PS50937"/>
    </source>
</evidence>
<dbReference type="Gene3D" id="1.10.1660.10">
    <property type="match status" value="1"/>
</dbReference>
<evidence type="ECO:0000256" key="2">
    <source>
        <dbReference type="SAM" id="MobiDB-lite"/>
    </source>
</evidence>
<evidence type="ECO:0000313" key="4">
    <source>
        <dbReference type="EMBL" id="MDQ0441197.1"/>
    </source>
</evidence>
<dbReference type="SUPFAM" id="SSF46955">
    <property type="entry name" value="Putative DNA-binding domain"/>
    <property type="match status" value="1"/>
</dbReference>
<dbReference type="Pfam" id="PF13411">
    <property type="entry name" value="MerR_1"/>
    <property type="match status" value="1"/>
</dbReference>
<proteinExistence type="predicted"/>
<dbReference type="PANTHER" id="PTHR30204">
    <property type="entry name" value="REDOX-CYCLING DRUG-SENSING TRANSCRIPTIONAL ACTIVATOR SOXR"/>
    <property type="match status" value="1"/>
</dbReference>
<keyword evidence="1 4" id="KW-0238">DNA-binding</keyword>